<dbReference type="InterPro" id="IPR042559">
    <property type="entry name" value="Gln-tRNA-synth_Ib_RNA-bd_N_2"/>
</dbReference>
<dbReference type="GO" id="GO:0005524">
    <property type="term" value="F:ATP binding"/>
    <property type="evidence" value="ECO:0007669"/>
    <property type="project" value="UniProtKB-KW"/>
</dbReference>
<evidence type="ECO:0000256" key="10">
    <source>
        <dbReference type="RuleBase" id="RU363037"/>
    </source>
</evidence>
<dbReference type="FunFam" id="1.10.10.2420:FF:000001">
    <property type="entry name" value="Glutamine--tRNA ligase cytoplasmic"/>
    <property type="match status" value="1"/>
</dbReference>
<keyword evidence="3 10" id="KW-0436">Ligase</keyword>
<dbReference type="FunFam" id="1.10.8.1290:FF:000002">
    <property type="entry name" value="Glutamine--tRNA ligase cytoplasmic"/>
    <property type="match status" value="1"/>
</dbReference>
<dbReference type="Pfam" id="PF00749">
    <property type="entry name" value="tRNA-synt_1c"/>
    <property type="match status" value="1"/>
</dbReference>
<dbReference type="InterPro" id="IPR042558">
    <property type="entry name" value="Gln-tRNA-synth_Ib_RNA-bd_N_1"/>
</dbReference>
<evidence type="ECO:0000313" key="18">
    <source>
        <dbReference type="Proteomes" id="UP000752696"/>
    </source>
</evidence>
<dbReference type="Gene3D" id="3.40.50.620">
    <property type="entry name" value="HUPs"/>
    <property type="match status" value="1"/>
</dbReference>
<dbReference type="FunFam" id="3.40.50.620:FF:000049">
    <property type="entry name" value="Probable glutamine--tRNA ligase"/>
    <property type="match status" value="1"/>
</dbReference>
<dbReference type="PANTHER" id="PTHR43097:SF4">
    <property type="entry name" value="GLUTAMINE--TRNA LIGASE"/>
    <property type="match status" value="1"/>
</dbReference>
<evidence type="ECO:0000256" key="7">
    <source>
        <dbReference type="ARBA" id="ARBA00023146"/>
    </source>
</evidence>
<dbReference type="InterPro" id="IPR011035">
    <property type="entry name" value="Ribosomal_bL25/Gln-tRNA_synth"/>
</dbReference>
<sequence>IYNNLPSPISINSFKSLILVFLPFNGGRLLSIECDFLSKDVIVTFIGSFGLCCEMLSNLSDTSLSFDNDVVSLFNTFGMEISNVVVKDKDSSKYISFNTWKDTTIPLIKITYFIAILPQNSCIYQALLPSILYTEDKNMTMESQDDIKLFQSVGLSEQKAKETLKNKQVSNNLRLAIIEANKYGIISSEIGILLYHLASKIKTQIADKLAFLAQYIAKKKLDTTQRLDTGLNYLLNQVEGNIDVSDFEKECGVGIVISPEEIEYEVEKVISAHKMEIIEKRYHFNVGPLMQQVRNTLKWADGKAIKNEFDVQMLDLLGPKRDSDLVPLPKQAKQTKITKLEKEKSKSGAETGTTPANEKIGAQTISELMKTKVHFHKPGENYKTEGYIITPNTHKLVQEHLRVTKGKVITRFPPEPNGILHIGHAKAININFGYAAAHNGICYLRYDDTNPEKEEEKFFVGIREMVEWLGYKPAKITHSSDYFQQLYEWAIVLIEKGLAYVCHQSSEEIKGFNPPPSPWRDRPISENLQLFNDMKDGLLEEGEATLRMKVTLEEGKQDPVAYRIKYSPHHRTGDQWCIYPTYDFTHCLCDSIENITHSLCTKEFQSRRSSYYWLCNTLDIYCPVQWEYGRLNVCYTVVSKRKISKLIEESIVSDWDDPRLFTLTALRRRGFPPEAINNFCAQMGITGAQAIIDPAVLEASVRDVLNLTASRHMVVLEPLKVTISNFPHENAIKLTVPNFPNEPDKGQHDIVFDEIVYIEASDFKEKTEKDFRRLTLNQSVGLKHVGIVLKIKEIKKDNMGNIVNLIVTQEPICETNKPKAFIHWVSNPLLASIRLYERLFKHKNPEDPNEVPNGFLSDINPYSKKEIVGYIDASLANSAKIFDKFQFERIGFFSVDPNTTSEK</sequence>
<feature type="non-terminal residue" evidence="17">
    <location>
        <position position="903"/>
    </location>
</feature>
<dbReference type="InterPro" id="IPR000924">
    <property type="entry name" value="Glu/Gln-tRNA-synth"/>
</dbReference>
<proteinExistence type="inferred from homology"/>
<dbReference type="Pfam" id="PF03950">
    <property type="entry name" value="tRNA-synt_1c_C"/>
    <property type="match status" value="1"/>
</dbReference>
<dbReference type="EC" id="6.1.1.18" evidence="2"/>
<dbReference type="GO" id="GO:0006425">
    <property type="term" value="P:glutaminyl-tRNA aminoacylation"/>
    <property type="evidence" value="ECO:0007669"/>
    <property type="project" value="InterPro"/>
</dbReference>
<evidence type="ECO:0000256" key="9">
    <source>
        <dbReference type="ARBA" id="ARBA00048270"/>
    </source>
</evidence>
<keyword evidence="18" id="KW-1185">Reference proteome</keyword>
<protein>
    <recommendedName>
        <fullName evidence="2">glutamine--tRNA ligase</fullName>
        <ecNumber evidence="2">6.1.1.18</ecNumber>
    </recommendedName>
    <alternativeName>
        <fullName evidence="8">Glutaminyl-tRNA synthetase</fullName>
    </alternativeName>
</protein>
<dbReference type="CDD" id="cd00807">
    <property type="entry name" value="GlnRS_core"/>
    <property type="match status" value="1"/>
</dbReference>
<evidence type="ECO:0000256" key="8">
    <source>
        <dbReference type="ARBA" id="ARBA00030466"/>
    </source>
</evidence>
<dbReference type="InterPro" id="IPR007638">
    <property type="entry name" value="Gln-tRNA-synth_Ib_RNA-bd_2"/>
</dbReference>
<dbReference type="SUPFAM" id="SSF52374">
    <property type="entry name" value="Nucleotidylyl transferase"/>
    <property type="match status" value="1"/>
</dbReference>
<accession>A0A6V7GYS1</accession>
<dbReference type="PANTHER" id="PTHR43097">
    <property type="entry name" value="GLUTAMINE-TRNA LIGASE"/>
    <property type="match status" value="1"/>
</dbReference>
<feature type="compositionally biased region" description="Basic and acidic residues" evidence="11">
    <location>
        <begin position="338"/>
        <end position="347"/>
    </location>
</feature>
<name>A0A6V7GYS1_9HYME</name>
<evidence type="ECO:0000256" key="2">
    <source>
        <dbReference type="ARBA" id="ARBA00012836"/>
    </source>
</evidence>
<comment type="catalytic activity">
    <reaction evidence="9">
        <text>tRNA(Gln) + L-glutamine + ATP = L-glutaminyl-tRNA(Gln) + AMP + diphosphate</text>
        <dbReference type="Rhea" id="RHEA:20121"/>
        <dbReference type="Rhea" id="RHEA-COMP:9662"/>
        <dbReference type="Rhea" id="RHEA-COMP:9681"/>
        <dbReference type="ChEBI" id="CHEBI:30616"/>
        <dbReference type="ChEBI" id="CHEBI:33019"/>
        <dbReference type="ChEBI" id="CHEBI:58359"/>
        <dbReference type="ChEBI" id="CHEBI:78442"/>
        <dbReference type="ChEBI" id="CHEBI:78521"/>
        <dbReference type="ChEBI" id="CHEBI:456215"/>
        <dbReference type="EC" id="6.1.1.18"/>
    </reaction>
</comment>
<dbReference type="InterPro" id="IPR004514">
    <property type="entry name" value="Gln-tRNA-synth"/>
</dbReference>
<dbReference type="GO" id="GO:0017101">
    <property type="term" value="C:aminoacyl-tRNA synthetase multienzyme complex"/>
    <property type="evidence" value="ECO:0007669"/>
    <property type="project" value="TreeGrafter"/>
</dbReference>
<keyword evidence="5 10" id="KW-0067">ATP-binding</keyword>
<evidence type="ECO:0000259" key="14">
    <source>
        <dbReference type="Pfam" id="PF04557"/>
    </source>
</evidence>
<evidence type="ECO:0000256" key="6">
    <source>
        <dbReference type="ARBA" id="ARBA00022917"/>
    </source>
</evidence>
<dbReference type="InterPro" id="IPR049437">
    <property type="entry name" value="tRNA-synt_1c_C2"/>
</dbReference>
<feature type="non-terminal residue" evidence="17">
    <location>
        <position position="1"/>
    </location>
</feature>
<evidence type="ECO:0000256" key="3">
    <source>
        <dbReference type="ARBA" id="ARBA00022598"/>
    </source>
</evidence>
<dbReference type="SUPFAM" id="SSF50715">
    <property type="entry name" value="Ribosomal protein L25-like"/>
    <property type="match status" value="1"/>
</dbReference>
<dbReference type="PRINTS" id="PR00987">
    <property type="entry name" value="TRNASYNTHGLU"/>
</dbReference>
<comment type="caution">
    <text evidence="17">The sequence shown here is derived from an EMBL/GenBank/DDBJ whole genome shotgun (WGS) entry which is preliminary data.</text>
</comment>
<dbReference type="InterPro" id="IPR020058">
    <property type="entry name" value="Glu/Gln-tRNA-synth_Ib_cat-dom"/>
</dbReference>
<dbReference type="Pfam" id="PF20974">
    <property type="entry name" value="tRNA-synt_1c_C2"/>
    <property type="match status" value="1"/>
</dbReference>
<dbReference type="FunFam" id="2.40.240.10:FF:000006">
    <property type="entry name" value="Putative glutamine--tRNA ligase"/>
    <property type="match status" value="1"/>
</dbReference>
<evidence type="ECO:0000256" key="11">
    <source>
        <dbReference type="SAM" id="MobiDB-lite"/>
    </source>
</evidence>
<dbReference type="Gene3D" id="1.10.10.2420">
    <property type="match status" value="1"/>
</dbReference>
<dbReference type="InterPro" id="IPR007639">
    <property type="entry name" value="Gln-tRNA-synth_Ib_RNA-bd_N"/>
</dbReference>
<dbReference type="InterPro" id="IPR020056">
    <property type="entry name" value="Rbsml_bL25/Gln-tRNA_synth_N"/>
</dbReference>
<dbReference type="Gene3D" id="2.40.240.10">
    <property type="entry name" value="Ribosomal Protein L25, Chain P"/>
    <property type="match status" value="2"/>
</dbReference>
<organism evidence="17 18">
    <name type="scientific">Heterotrigona itama</name>
    <dbReference type="NCBI Taxonomy" id="395501"/>
    <lineage>
        <taxon>Eukaryota</taxon>
        <taxon>Metazoa</taxon>
        <taxon>Ecdysozoa</taxon>
        <taxon>Arthropoda</taxon>
        <taxon>Hexapoda</taxon>
        <taxon>Insecta</taxon>
        <taxon>Pterygota</taxon>
        <taxon>Neoptera</taxon>
        <taxon>Endopterygota</taxon>
        <taxon>Hymenoptera</taxon>
        <taxon>Apocrita</taxon>
        <taxon>Aculeata</taxon>
        <taxon>Apoidea</taxon>
        <taxon>Anthophila</taxon>
        <taxon>Apidae</taxon>
        <taxon>Heterotrigona</taxon>
    </lineage>
</organism>
<comment type="similarity">
    <text evidence="1 10">Belongs to the class-I aminoacyl-tRNA synthetase family.</text>
</comment>
<evidence type="ECO:0000259" key="16">
    <source>
        <dbReference type="Pfam" id="PF20974"/>
    </source>
</evidence>
<keyword evidence="6 10" id="KW-0648">Protein biosynthesis</keyword>
<evidence type="ECO:0000256" key="5">
    <source>
        <dbReference type="ARBA" id="ARBA00022840"/>
    </source>
</evidence>
<keyword evidence="7 10" id="KW-0030">Aminoacyl-tRNA synthetase</keyword>
<dbReference type="InterPro" id="IPR050132">
    <property type="entry name" value="Gln/Glu-tRNA_Ligase"/>
</dbReference>
<dbReference type="Proteomes" id="UP000752696">
    <property type="component" value="Unassembled WGS sequence"/>
</dbReference>
<dbReference type="NCBIfam" id="TIGR00440">
    <property type="entry name" value="glnS"/>
    <property type="match status" value="1"/>
</dbReference>
<dbReference type="Pfam" id="PF04558">
    <property type="entry name" value="tRNA_synt_1c_R1"/>
    <property type="match status" value="1"/>
</dbReference>
<gene>
    <name evidence="17" type="ORF">MHI_LOCUS199597</name>
</gene>
<feature type="region of interest" description="Disordered" evidence="11">
    <location>
        <begin position="335"/>
        <end position="359"/>
    </location>
</feature>
<dbReference type="InterPro" id="IPR014729">
    <property type="entry name" value="Rossmann-like_a/b/a_fold"/>
</dbReference>
<feature type="domain" description="Glutaminyl-tRNA synthetase class Ib non-specific RNA-binding" evidence="15">
    <location>
        <begin position="145"/>
        <end position="302"/>
    </location>
</feature>
<reference evidence="17" key="1">
    <citation type="submission" date="2020-07" db="EMBL/GenBank/DDBJ databases">
        <authorList>
            <person name="Nazaruddin N."/>
        </authorList>
    </citation>
    <scope>NUCLEOTIDE SEQUENCE</scope>
</reference>
<evidence type="ECO:0000256" key="4">
    <source>
        <dbReference type="ARBA" id="ARBA00022741"/>
    </source>
</evidence>
<dbReference type="GO" id="GO:0005829">
    <property type="term" value="C:cytosol"/>
    <property type="evidence" value="ECO:0007669"/>
    <property type="project" value="TreeGrafter"/>
</dbReference>
<evidence type="ECO:0000259" key="13">
    <source>
        <dbReference type="Pfam" id="PF03950"/>
    </source>
</evidence>
<keyword evidence="4 10" id="KW-0547">Nucleotide-binding</keyword>
<evidence type="ECO:0000256" key="1">
    <source>
        <dbReference type="ARBA" id="ARBA00005594"/>
    </source>
</evidence>
<dbReference type="Pfam" id="PF04557">
    <property type="entry name" value="tRNA_synt_1c_R2"/>
    <property type="match status" value="1"/>
</dbReference>
<feature type="domain" description="tRNA synthetases class I (E and Q) anti-codon binding" evidence="16">
    <location>
        <begin position="821"/>
        <end position="896"/>
    </location>
</feature>
<dbReference type="EMBL" id="CAJDYZ010003919">
    <property type="protein sequence ID" value="CAD1470672.1"/>
    <property type="molecule type" value="Genomic_DNA"/>
</dbReference>
<dbReference type="AlphaFoldDB" id="A0A6V7GYS1"/>
<dbReference type="InterPro" id="IPR020059">
    <property type="entry name" value="Glu/Gln-tRNA-synth_Ib_codon-bd"/>
</dbReference>
<dbReference type="PROSITE" id="PS00178">
    <property type="entry name" value="AA_TRNA_LIGASE_I"/>
    <property type="match status" value="1"/>
</dbReference>
<feature type="domain" description="Glutamyl/glutaminyl-tRNA synthetase class Ib catalytic" evidence="12">
    <location>
        <begin position="407"/>
        <end position="705"/>
    </location>
</feature>
<feature type="domain" description="Glutamyl/glutaminyl-tRNA synthetase class Ib anti-codon binding" evidence="13">
    <location>
        <begin position="709"/>
        <end position="806"/>
    </location>
</feature>
<evidence type="ECO:0000259" key="15">
    <source>
        <dbReference type="Pfam" id="PF04558"/>
    </source>
</evidence>
<dbReference type="GO" id="GO:0004819">
    <property type="term" value="F:glutamine-tRNA ligase activity"/>
    <property type="evidence" value="ECO:0007669"/>
    <property type="project" value="UniProtKB-EC"/>
</dbReference>
<dbReference type="OrthoDB" id="10250478at2759"/>
<dbReference type="Gene3D" id="1.10.8.1290">
    <property type="entry name" value="Glutaminyl-tRNA synthetase, non-specific RNA binding region part 1, domain 1"/>
    <property type="match status" value="1"/>
</dbReference>
<dbReference type="InterPro" id="IPR001412">
    <property type="entry name" value="aa-tRNA-synth_I_CS"/>
</dbReference>
<evidence type="ECO:0000259" key="12">
    <source>
        <dbReference type="Pfam" id="PF00749"/>
    </source>
</evidence>
<feature type="domain" description="Glutaminyl-tRNA synthetase class Ib non-specific RNA-binding" evidence="14">
    <location>
        <begin position="305"/>
        <end position="397"/>
    </location>
</feature>
<evidence type="ECO:0000313" key="17">
    <source>
        <dbReference type="EMBL" id="CAD1470672.1"/>
    </source>
</evidence>